<proteinExistence type="predicted"/>
<dbReference type="PANTHER" id="PTHR46825:SF7">
    <property type="entry name" value="D-ALANYL-D-ALANINE CARBOXYPEPTIDASE"/>
    <property type="match status" value="1"/>
</dbReference>
<keyword evidence="4" id="KW-1185">Reference proteome</keyword>
<dbReference type="PROSITE" id="PS51257">
    <property type="entry name" value="PROKAR_LIPOPROTEIN"/>
    <property type="match status" value="1"/>
</dbReference>
<dbReference type="SUPFAM" id="SSF56601">
    <property type="entry name" value="beta-lactamase/transpeptidase-like"/>
    <property type="match status" value="1"/>
</dbReference>
<dbReference type="Pfam" id="PF00144">
    <property type="entry name" value="Beta-lactamase"/>
    <property type="match status" value="1"/>
</dbReference>
<dbReference type="EMBL" id="CP070608">
    <property type="protein sequence ID" value="QSE98771.1"/>
    <property type="molecule type" value="Genomic_DNA"/>
</dbReference>
<dbReference type="Proteomes" id="UP000662783">
    <property type="component" value="Chromosome"/>
</dbReference>
<reference evidence="3" key="1">
    <citation type="submission" date="2021-02" db="EMBL/GenBank/DDBJ databases">
        <title>Fulvivirga sp. S481 isolated from sea water.</title>
        <authorList>
            <person name="Bae S.S."/>
            <person name="Baek K."/>
        </authorList>
    </citation>
    <scope>NUCLEOTIDE SEQUENCE</scope>
    <source>
        <strain evidence="3">S481</strain>
    </source>
</reference>
<dbReference type="PANTHER" id="PTHR46825">
    <property type="entry name" value="D-ALANYL-D-ALANINE-CARBOXYPEPTIDASE/ENDOPEPTIDASE AMPH"/>
    <property type="match status" value="1"/>
</dbReference>
<accession>A0A975A2F0</accession>
<dbReference type="RefSeq" id="WP_205723285.1">
    <property type="nucleotide sequence ID" value="NZ_CP070608.1"/>
</dbReference>
<dbReference type="InterPro" id="IPR012338">
    <property type="entry name" value="Beta-lactam/transpept-like"/>
</dbReference>
<feature type="chain" id="PRO_5037907243" evidence="1">
    <location>
        <begin position="25"/>
        <end position="363"/>
    </location>
</feature>
<dbReference type="InterPro" id="IPR001466">
    <property type="entry name" value="Beta-lactam-related"/>
</dbReference>
<keyword evidence="1" id="KW-0732">Signal</keyword>
<evidence type="ECO:0000313" key="4">
    <source>
        <dbReference type="Proteomes" id="UP000662783"/>
    </source>
</evidence>
<evidence type="ECO:0000259" key="2">
    <source>
        <dbReference type="Pfam" id="PF00144"/>
    </source>
</evidence>
<evidence type="ECO:0000313" key="3">
    <source>
        <dbReference type="EMBL" id="QSE98771.1"/>
    </source>
</evidence>
<dbReference type="Gene3D" id="3.40.710.10">
    <property type="entry name" value="DD-peptidase/beta-lactamase superfamily"/>
    <property type="match status" value="1"/>
</dbReference>
<name>A0A975A2F0_9BACT</name>
<protein>
    <submittedName>
        <fullName evidence="3">Beta-lactamase family protein</fullName>
    </submittedName>
</protein>
<sequence length="363" mass="39730">MKIMNKYCLSVISVLTLLVFSSCGDDSNDDGVSVNMVQTVLNEFEDTFVKGGAAALILKSNGEIISGAIGESEEGTPLSADLSFAVGSISKTFTCVLTLQLIEEGSLKLTSTINELLPEIVSEKIPGNITIQQLLIHNSGLDHPLPGSNGLFNFVINNPSTEITFEKFVEFMEPPHSEPGTKFLYSDANYKVLGMVVEKIKGAEFSEVLRNELFNSLELNDTFLGLLEVPTNEQAFAWVNTESIKDLDRTAVESMGRYTGDVWSSCGNLANWFHAIFQKEVISESSLSLITTFNKGADGLDYGAGMFRSAYGGKLVYWHSGFTIAYSSFVGYVPSTGDIVVIINNQWNNEELINMVNDLVKEL</sequence>
<evidence type="ECO:0000256" key="1">
    <source>
        <dbReference type="SAM" id="SignalP"/>
    </source>
</evidence>
<feature type="signal peptide" evidence="1">
    <location>
        <begin position="1"/>
        <end position="24"/>
    </location>
</feature>
<organism evidence="3 4">
    <name type="scientific">Fulvivirga lutea</name>
    <dbReference type="NCBI Taxonomy" id="2810512"/>
    <lineage>
        <taxon>Bacteria</taxon>
        <taxon>Pseudomonadati</taxon>
        <taxon>Bacteroidota</taxon>
        <taxon>Cytophagia</taxon>
        <taxon>Cytophagales</taxon>
        <taxon>Fulvivirgaceae</taxon>
        <taxon>Fulvivirga</taxon>
    </lineage>
</organism>
<dbReference type="AlphaFoldDB" id="A0A975A2F0"/>
<gene>
    <name evidence="3" type="ORF">JR347_06735</name>
</gene>
<feature type="domain" description="Beta-lactamase-related" evidence="2">
    <location>
        <begin position="43"/>
        <end position="350"/>
    </location>
</feature>
<dbReference type="InterPro" id="IPR050491">
    <property type="entry name" value="AmpC-like"/>
</dbReference>
<dbReference type="KEGG" id="fuv:JR347_06735"/>